<evidence type="ECO:0000313" key="1">
    <source>
        <dbReference type="EMBL" id="KAJ9078986.1"/>
    </source>
</evidence>
<name>A0ACC2TX97_9FUNG</name>
<protein>
    <submittedName>
        <fullName evidence="1">Uncharacterized protein</fullName>
    </submittedName>
</protein>
<comment type="caution">
    <text evidence="1">The sequence shown here is derived from an EMBL/GenBank/DDBJ whole genome shotgun (WGS) entry which is preliminary data.</text>
</comment>
<dbReference type="EMBL" id="QTSX02002132">
    <property type="protein sequence ID" value="KAJ9078986.1"/>
    <property type="molecule type" value="Genomic_DNA"/>
</dbReference>
<organism evidence="1 2">
    <name type="scientific">Entomophthora muscae</name>
    <dbReference type="NCBI Taxonomy" id="34485"/>
    <lineage>
        <taxon>Eukaryota</taxon>
        <taxon>Fungi</taxon>
        <taxon>Fungi incertae sedis</taxon>
        <taxon>Zoopagomycota</taxon>
        <taxon>Entomophthoromycotina</taxon>
        <taxon>Entomophthoromycetes</taxon>
        <taxon>Entomophthorales</taxon>
        <taxon>Entomophthoraceae</taxon>
        <taxon>Entomophthora</taxon>
    </lineage>
</organism>
<sequence length="198" mass="22329">MLKSVLNDQPNTGLSSESPLSSEIPTITHVRHNPFEDKTYKLVQPIDKKAILNSKSFSANSHTAYITNIIGAHIVLIEEVNSENYLKKSNIKILTGEDALVMRHPHEKREFVVDHPCHTIIVTCNSLPYMSSDYFLGQQFKIINFNITFVSKVSLDAEERAVMKSGSVNCQAAFYGLKQTAYTQDPGYIHKLVQKPEF</sequence>
<reference evidence="1" key="1">
    <citation type="submission" date="2022-04" db="EMBL/GenBank/DDBJ databases">
        <title>Genome of the entomopathogenic fungus Entomophthora muscae.</title>
        <authorList>
            <person name="Elya C."/>
            <person name="Lovett B.R."/>
            <person name="Lee E."/>
            <person name="Macias A.M."/>
            <person name="Hajek A.E."/>
            <person name="De Bivort B.L."/>
            <person name="Kasson M.T."/>
            <person name="De Fine Licht H.H."/>
            <person name="Stajich J.E."/>
        </authorList>
    </citation>
    <scope>NUCLEOTIDE SEQUENCE</scope>
    <source>
        <strain evidence="1">Berkeley</strain>
    </source>
</reference>
<gene>
    <name evidence="1" type="ORF">DSO57_1001199</name>
</gene>
<evidence type="ECO:0000313" key="2">
    <source>
        <dbReference type="Proteomes" id="UP001165960"/>
    </source>
</evidence>
<accession>A0ACC2TX97</accession>
<dbReference type="Proteomes" id="UP001165960">
    <property type="component" value="Unassembled WGS sequence"/>
</dbReference>
<proteinExistence type="predicted"/>
<keyword evidence="2" id="KW-1185">Reference proteome</keyword>